<organism evidence="2 3">
    <name type="scientific">Teretinema zuelzerae</name>
    <dbReference type="NCBI Taxonomy" id="156"/>
    <lineage>
        <taxon>Bacteria</taxon>
        <taxon>Pseudomonadati</taxon>
        <taxon>Spirochaetota</taxon>
        <taxon>Spirochaetia</taxon>
        <taxon>Spirochaetales</taxon>
        <taxon>Treponemataceae</taxon>
        <taxon>Teretinema</taxon>
    </lineage>
</organism>
<dbReference type="EMBL" id="JAINWA010000001">
    <property type="protein sequence ID" value="MCD1654287.1"/>
    <property type="molecule type" value="Genomic_DNA"/>
</dbReference>
<feature type="signal peptide" evidence="1">
    <location>
        <begin position="1"/>
        <end position="26"/>
    </location>
</feature>
<dbReference type="Proteomes" id="UP001198163">
    <property type="component" value="Unassembled WGS sequence"/>
</dbReference>
<evidence type="ECO:0000313" key="3">
    <source>
        <dbReference type="Proteomes" id="UP001198163"/>
    </source>
</evidence>
<name>A0AAE3EGL2_9SPIR</name>
<evidence type="ECO:0000256" key="1">
    <source>
        <dbReference type="SAM" id="SignalP"/>
    </source>
</evidence>
<dbReference type="InterPro" id="IPR011990">
    <property type="entry name" value="TPR-like_helical_dom_sf"/>
</dbReference>
<gene>
    <name evidence="2" type="ORF">K7J14_06165</name>
</gene>
<dbReference type="SUPFAM" id="SSF52833">
    <property type="entry name" value="Thioredoxin-like"/>
    <property type="match status" value="1"/>
</dbReference>
<protein>
    <submittedName>
        <fullName evidence="2">Thioredoxin family protein</fullName>
    </submittedName>
</protein>
<sequence>MKKITARAIGAILAAITLIGCGSAQKSWITDLDEAKAASQKGKKDLLVVFTGSDWNDPSKNLLTAVFTEDFFKKAGKNYVLCNIDIVQDESLMDQALVEKNYGIATTMGIQAMPTALLFTKDGDRYGSATTPEGIASPAEFIEWLGSFSENRDKILKLKANINKSKGAERAKNIDAFMDEVDPGQRQQYADLIREVLTLDASGEAGLRSEYRLQVAYLDAIALYQTGDMENAANCFVTAAGEGLLDPAQVQEAWYMGAYLSALSGKVENATILEWLDKAIAADPENPGVTQIRSAIEQIKNAPEGATALGN</sequence>
<dbReference type="PROSITE" id="PS51257">
    <property type="entry name" value="PROKAR_LIPOPROTEIN"/>
    <property type="match status" value="1"/>
</dbReference>
<keyword evidence="1" id="KW-0732">Signal</keyword>
<dbReference type="InterPro" id="IPR036249">
    <property type="entry name" value="Thioredoxin-like_sf"/>
</dbReference>
<reference evidence="2" key="1">
    <citation type="submission" date="2021-08" db="EMBL/GenBank/DDBJ databases">
        <title>Comparative analyses of Brucepasteria parasyntrophica and Teretinema zuelzerae.</title>
        <authorList>
            <person name="Song Y."/>
            <person name="Brune A."/>
        </authorList>
    </citation>
    <scope>NUCLEOTIDE SEQUENCE</scope>
    <source>
        <strain evidence="2">DSM 1903</strain>
    </source>
</reference>
<proteinExistence type="predicted"/>
<comment type="caution">
    <text evidence="2">The sequence shown here is derived from an EMBL/GenBank/DDBJ whole genome shotgun (WGS) entry which is preliminary data.</text>
</comment>
<dbReference type="SUPFAM" id="SSF48452">
    <property type="entry name" value="TPR-like"/>
    <property type="match status" value="1"/>
</dbReference>
<evidence type="ECO:0000313" key="2">
    <source>
        <dbReference type="EMBL" id="MCD1654287.1"/>
    </source>
</evidence>
<feature type="chain" id="PRO_5042253989" evidence="1">
    <location>
        <begin position="27"/>
        <end position="311"/>
    </location>
</feature>
<dbReference type="Gene3D" id="3.40.30.10">
    <property type="entry name" value="Glutaredoxin"/>
    <property type="match status" value="1"/>
</dbReference>
<accession>A0AAE3EGL2</accession>
<dbReference type="Pfam" id="PF13899">
    <property type="entry name" value="Thioredoxin_7"/>
    <property type="match status" value="1"/>
</dbReference>
<dbReference type="AlphaFoldDB" id="A0AAE3EGL2"/>
<keyword evidence="3" id="KW-1185">Reference proteome</keyword>
<dbReference type="RefSeq" id="WP_230754374.1">
    <property type="nucleotide sequence ID" value="NZ_JAINWA010000001.1"/>
</dbReference>